<dbReference type="EMBL" id="CWQY01000066">
    <property type="protein sequence ID" value="CSD39911.1"/>
    <property type="molecule type" value="Genomic_DNA"/>
</dbReference>
<protein>
    <submittedName>
        <fullName evidence="1">Uncharacterized protein</fullName>
    </submittedName>
</protein>
<dbReference type="Proteomes" id="UP000041770">
    <property type="component" value="Unassembled WGS sequence"/>
</dbReference>
<evidence type="ECO:0000313" key="1">
    <source>
        <dbReference type="EMBL" id="CSD39911.1"/>
    </source>
</evidence>
<evidence type="ECO:0000313" key="2">
    <source>
        <dbReference type="Proteomes" id="UP000041770"/>
    </source>
</evidence>
<name>A0A656AV04_VIBCL</name>
<organism evidence="1 2">
    <name type="scientific">Vibrio cholerae</name>
    <dbReference type="NCBI Taxonomy" id="666"/>
    <lineage>
        <taxon>Bacteria</taxon>
        <taxon>Pseudomonadati</taxon>
        <taxon>Pseudomonadota</taxon>
        <taxon>Gammaproteobacteria</taxon>
        <taxon>Vibrionales</taxon>
        <taxon>Vibrionaceae</taxon>
        <taxon>Vibrio</taxon>
    </lineage>
</organism>
<sequence length="60" mass="6995">MAEIGAGLFKCTLAKFHKALDIPLFYQLTIGIDINRKIQEIRDKYAVWVMRVVHTTLQYI</sequence>
<accession>A0A656AV04</accession>
<dbReference type="AlphaFoldDB" id="A0A656AV04"/>
<reference evidence="1 2" key="1">
    <citation type="submission" date="2015-07" db="EMBL/GenBank/DDBJ databases">
        <authorList>
            <consortium name="Pathogen Informatics"/>
        </authorList>
    </citation>
    <scope>NUCLEOTIDE SEQUENCE [LARGE SCALE GENOMIC DNA]</scope>
    <source>
        <strain evidence="1 2">A316</strain>
    </source>
</reference>
<gene>
    <name evidence="1" type="ORF">ERS013200_04073</name>
</gene>
<proteinExistence type="predicted"/>